<sequence length="228" mass="24712">MQDFFASDRPVLVVAPHPDDEVLGAGGLMARLADAGRAVHVAVVTRGMAPDFPDSLIETVRAEARRAHAHLGVTETHWLDLPAARLGEVPHGEVNAKIGALVRDVAPGLMLVPHVGDIHLDHQLIFLSSLVAARPHQADYPATILAYETLSETNWNAPYLSPGFLPQVFADITQTIDRKLEAFAMFESQVRAAPHERSIETIRALATLRGGTVHRAACEAFVLIRHAA</sequence>
<name>A0ABY8LDL8_9RHOB</name>
<organism evidence="1 2">
    <name type="scientific">Jannaschia ovalis</name>
    <dbReference type="NCBI Taxonomy" id="3038773"/>
    <lineage>
        <taxon>Bacteria</taxon>
        <taxon>Pseudomonadati</taxon>
        <taxon>Pseudomonadota</taxon>
        <taxon>Alphaproteobacteria</taxon>
        <taxon>Rhodobacterales</taxon>
        <taxon>Roseobacteraceae</taxon>
        <taxon>Jannaschia</taxon>
    </lineage>
</organism>
<gene>
    <name evidence="1" type="ORF">P8627_00140</name>
</gene>
<reference evidence="1 2" key="1">
    <citation type="submission" date="2023-04" db="EMBL/GenBank/DDBJ databases">
        <title>Jannaschia ovalis sp. nov., a marine bacterium isolated from sea tidal flat.</title>
        <authorList>
            <person name="Kwon D.Y."/>
            <person name="Kim J.-J."/>
        </authorList>
    </citation>
    <scope>NUCLEOTIDE SEQUENCE [LARGE SCALE GENOMIC DNA]</scope>
    <source>
        <strain evidence="1 2">GRR-S6-38</strain>
    </source>
</reference>
<dbReference type="EMBL" id="CP122537">
    <property type="protein sequence ID" value="WGH78707.1"/>
    <property type="molecule type" value="Genomic_DNA"/>
</dbReference>
<dbReference type="PANTHER" id="PTHR12993">
    <property type="entry name" value="N-ACETYLGLUCOSAMINYL-PHOSPHATIDYLINOSITOL DE-N-ACETYLASE-RELATED"/>
    <property type="match status" value="1"/>
</dbReference>
<evidence type="ECO:0000313" key="1">
    <source>
        <dbReference type="EMBL" id="WGH78707.1"/>
    </source>
</evidence>
<dbReference type="PANTHER" id="PTHR12993:SF11">
    <property type="entry name" value="N-ACETYLGLUCOSAMINYL-PHOSPHATIDYLINOSITOL DE-N-ACETYLASE"/>
    <property type="match status" value="1"/>
</dbReference>
<dbReference type="InterPro" id="IPR003737">
    <property type="entry name" value="GlcNAc_PI_deacetylase-related"/>
</dbReference>
<protein>
    <submittedName>
        <fullName evidence="1">PIG-L family deacetylase</fullName>
    </submittedName>
</protein>
<keyword evidence="2" id="KW-1185">Reference proteome</keyword>
<accession>A0ABY8LDL8</accession>
<dbReference type="InterPro" id="IPR024078">
    <property type="entry name" value="LmbE-like_dom_sf"/>
</dbReference>
<dbReference type="Pfam" id="PF02585">
    <property type="entry name" value="PIG-L"/>
    <property type="match status" value="1"/>
</dbReference>
<evidence type="ECO:0000313" key="2">
    <source>
        <dbReference type="Proteomes" id="UP001243420"/>
    </source>
</evidence>
<dbReference type="Proteomes" id="UP001243420">
    <property type="component" value="Chromosome"/>
</dbReference>
<dbReference type="SUPFAM" id="SSF102588">
    <property type="entry name" value="LmbE-like"/>
    <property type="match status" value="1"/>
</dbReference>
<dbReference type="RefSeq" id="WP_279965458.1">
    <property type="nucleotide sequence ID" value="NZ_CP122537.1"/>
</dbReference>
<dbReference type="Gene3D" id="3.40.50.10320">
    <property type="entry name" value="LmbE-like"/>
    <property type="match status" value="1"/>
</dbReference>
<proteinExistence type="predicted"/>